<dbReference type="InterPro" id="IPR038113">
    <property type="entry name" value="MITD1_C_sf"/>
</dbReference>
<dbReference type="EMBL" id="LNIX01000022">
    <property type="protein sequence ID" value="OXA43492.1"/>
    <property type="molecule type" value="Genomic_DNA"/>
</dbReference>
<name>A0A226DD90_FOLCA</name>
<dbReference type="AlphaFoldDB" id="A0A226DD90"/>
<protein>
    <submittedName>
        <fullName evidence="1">Uncharacterized protein</fullName>
    </submittedName>
</protein>
<evidence type="ECO:0000313" key="2">
    <source>
        <dbReference type="Proteomes" id="UP000198287"/>
    </source>
</evidence>
<organism evidence="1 2">
    <name type="scientific">Folsomia candida</name>
    <name type="common">Springtail</name>
    <dbReference type="NCBI Taxonomy" id="158441"/>
    <lineage>
        <taxon>Eukaryota</taxon>
        <taxon>Metazoa</taxon>
        <taxon>Ecdysozoa</taxon>
        <taxon>Arthropoda</taxon>
        <taxon>Hexapoda</taxon>
        <taxon>Collembola</taxon>
        <taxon>Entomobryomorpha</taxon>
        <taxon>Isotomoidea</taxon>
        <taxon>Isotomidae</taxon>
        <taxon>Proisotominae</taxon>
        <taxon>Folsomia</taxon>
    </lineage>
</organism>
<evidence type="ECO:0000313" key="1">
    <source>
        <dbReference type="EMBL" id="OXA43492.1"/>
    </source>
</evidence>
<proteinExistence type="predicted"/>
<sequence>MFTCTRASNVKSILISNEHQINTLDEVLGICFSLAVTRINIMDTYIRTDAQVNNFFYKGYRPIYLFPVSQQHYLFLLLEFIGQKCNQPNRVKKLDVFLVTNTYHNRHMDETEYTINARTPADVYQNIYKKANMGGMTQFKFKSQSNFHDRSISVLTEVAGTPTVYQIRLGKGLDFYEPCDCKVFRPNNKYDFDSAQKRYLVNENKQYEAQHYVECVEGKTTDQFSTVRTDITIITWREIENFKMIKLYEAIFKYNTKGDIGDLLVFKS</sequence>
<reference evidence="1 2" key="1">
    <citation type="submission" date="2015-12" db="EMBL/GenBank/DDBJ databases">
        <title>The genome of Folsomia candida.</title>
        <authorList>
            <person name="Faddeeva A."/>
            <person name="Derks M.F."/>
            <person name="Anvar Y."/>
            <person name="Smit S."/>
            <person name="Van Straalen N."/>
            <person name="Roelofs D."/>
        </authorList>
    </citation>
    <scope>NUCLEOTIDE SEQUENCE [LARGE SCALE GENOMIC DNA]</scope>
    <source>
        <strain evidence="1 2">VU population</strain>
        <tissue evidence="1">Whole body</tissue>
    </source>
</reference>
<dbReference type="Gene3D" id="3.30.870.30">
    <property type="entry name" value="MITD, C-terminal phospholipase D-like domain"/>
    <property type="match status" value="1"/>
</dbReference>
<gene>
    <name evidence="1" type="ORF">Fcan01_21770</name>
</gene>
<keyword evidence="2" id="KW-1185">Reference proteome</keyword>
<accession>A0A226DD90</accession>
<comment type="caution">
    <text evidence="1">The sequence shown here is derived from an EMBL/GenBank/DDBJ whole genome shotgun (WGS) entry which is preliminary data.</text>
</comment>
<dbReference type="Proteomes" id="UP000198287">
    <property type="component" value="Unassembled WGS sequence"/>
</dbReference>